<dbReference type="Gene3D" id="2.60.120.1140">
    <property type="entry name" value="Protein of unknown function DUF192"/>
    <property type="match status" value="1"/>
</dbReference>
<dbReference type="PANTHER" id="PTHR37953">
    <property type="entry name" value="UPF0127 PROTEIN MJ1496"/>
    <property type="match status" value="1"/>
</dbReference>
<dbReference type="Proteomes" id="UP000826254">
    <property type="component" value="Chromosome"/>
</dbReference>
<reference evidence="1 2" key="1">
    <citation type="journal article" date="2021" name="Int. J. Syst. Evol. Microbiol.">
        <title>Halobaculum halophilum sp. nov. and Halobaculum salinum sp. nov., isolated from salt lake and saline soil.</title>
        <authorList>
            <person name="Cui H.L."/>
            <person name="Shi X.W."/>
            <person name="Yin X.M."/>
            <person name="Yang X.Y."/>
            <person name="Hou J."/>
            <person name="Zhu L."/>
        </authorList>
    </citation>
    <scope>NUCLEOTIDE SEQUENCE [LARGE SCALE GENOMIC DNA]</scope>
    <source>
        <strain evidence="1 2">NBRC 109044</strain>
    </source>
</reference>
<dbReference type="KEGG" id="hmp:K6T50_11555"/>
<evidence type="ECO:0000313" key="2">
    <source>
        <dbReference type="Proteomes" id="UP000826254"/>
    </source>
</evidence>
<accession>A0A8T8WAY6</accession>
<evidence type="ECO:0000313" key="1">
    <source>
        <dbReference type="EMBL" id="QZP36923.1"/>
    </source>
</evidence>
<protein>
    <submittedName>
        <fullName evidence="1">DUF192 domain-containing protein</fullName>
    </submittedName>
</protein>
<proteinExistence type="predicted"/>
<sequence length="167" mass="18181">MDGSRSTTGRRHDESGVQVARVASAIARTDTFIPPARPPRPVRVIHRSAAIDPENEAPSAPREHVLATDVDVADSFGSQARGLMFRRSVPDDYALVFPFEEADSRSLHMLFVPFAIDALWLVDGEVTKAKRLRPWVGLGWGTADTIIELPAGAAEDVEPGDIVEVVE</sequence>
<organism evidence="1 2">
    <name type="scientific">Halobaculum magnesiiphilum</name>
    <dbReference type="NCBI Taxonomy" id="1017351"/>
    <lineage>
        <taxon>Archaea</taxon>
        <taxon>Methanobacteriati</taxon>
        <taxon>Methanobacteriota</taxon>
        <taxon>Stenosarchaea group</taxon>
        <taxon>Halobacteria</taxon>
        <taxon>Halobacteriales</taxon>
        <taxon>Haloferacaceae</taxon>
        <taxon>Halobaculum</taxon>
    </lineage>
</organism>
<name>A0A8T8WAY6_9EURY</name>
<gene>
    <name evidence="1" type="ORF">K6T50_11555</name>
</gene>
<dbReference type="Pfam" id="PF02643">
    <property type="entry name" value="DUF192"/>
    <property type="match status" value="1"/>
</dbReference>
<dbReference type="AlphaFoldDB" id="A0A8T8WAY6"/>
<dbReference type="PANTHER" id="PTHR37953:SF1">
    <property type="entry name" value="UPF0127 PROTEIN MJ1496"/>
    <property type="match status" value="1"/>
</dbReference>
<dbReference type="InterPro" id="IPR003795">
    <property type="entry name" value="DUF192"/>
</dbReference>
<dbReference type="EMBL" id="CP081958">
    <property type="protein sequence ID" value="QZP36923.1"/>
    <property type="molecule type" value="Genomic_DNA"/>
</dbReference>
<dbReference type="InterPro" id="IPR038695">
    <property type="entry name" value="Saro_0823-like_sf"/>
</dbReference>
<keyword evidence="2" id="KW-1185">Reference proteome</keyword>